<comment type="caution">
    <text evidence="1">The sequence shown here is derived from an EMBL/GenBank/DDBJ whole genome shotgun (WGS) entry which is preliminary data.</text>
</comment>
<evidence type="ECO:0000313" key="1">
    <source>
        <dbReference type="EMBL" id="OPX17746.1"/>
    </source>
</evidence>
<dbReference type="AlphaFoldDB" id="A0A1V4QGB2"/>
<accession>A0A1V4QGB2</accession>
<dbReference type="EMBL" id="MUKB01000083">
    <property type="protein sequence ID" value="OPX17746.1"/>
    <property type="molecule type" value="Genomic_DNA"/>
</dbReference>
<dbReference type="InterPro" id="IPR038765">
    <property type="entry name" value="Papain-like_cys_pep_sf"/>
</dbReference>
<dbReference type="Proteomes" id="UP000191663">
    <property type="component" value="Unassembled WGS sequence"/>
</dbReference>
<dbReference type="Gene3D" id="3.90.1720.10">
    <property type="entry name" value="endopeptidase domain like (from Nostoc punctiforme)"/>
    <property type="match status" value="1"/>
</dbReference>
<sequence length="378" mass="43156">MDRKKFSKLLPGILFGVFLTHLSGQSIERVYIVSRVFPVNCQVDSGVPSSQPKYPVLDSEEAFLGLVVEFEKDNKKFFISPWKKVIIGGKEIVTEAPEDFGLEQIKILWYKVEPVRGNKKTGFRYYSNEDWVEKDGILKKIWHWDKLNYKEFVWDSSNTWIIKADVIPVELDSHPFGTMRYKVEVKFNNQMISSPGAESVKKDGDIDAHRISVRGNTGNKIIDWAYSFFNLPFIWGSASRTGRPCEHQTEKYIGADCADFVVGIFRKAGYDMPYTGSQSLLHYANIIASPDSIDNKGFYIKNGARIKFDGNNNEAVIPGNIVLWSRHAAILAFDNGNKFLDQDDIVIHTLFHEPTFEKISNAYSGNFTIARFKFNDND</sequence>
<proteinExistence type="predicted"/>
<dbReference type="SUPFAM" id="SSF54001">
    <property type="entry name" value="Cysteine proteinases"/>
    <property type="match status" value="1"/>
</dbReference>
<reference evidence="2" key="1">
    <citation type="submission" date="2017-01" db="EMBL/GenBank/DDBJ databases">
        <title>Novel pathways for hydrocarbon cycling and metabolic interdependencies in hydrothermal sediment communities.</title>
        <authorList>
            <person name="Dombrowski N."/>
            <person name="Seitz K."/>
            <person name="Teske A."/>
            <person name="Baker B."/>
        </authorList>
    </citation>
    <scope>NUCLEOTIDE SEQUENCE [LARGE SCALE GENOMIC DNA]</scope>
</reference>
<name>A0A1V4QGB2_UNCW3</name>
<evidence type="ECO:0008006" key="3">
    <source>
        <dbReference type="Google" id="ProtNLM"/>
    </source>
</evidence>
<evidence type="ECO:0000313" key="2">
    <source>
        <dbReference type="Proteomes" id="UP000191663"/>
    </source>
</evidence>
<protein>
    <recommendedName>
        <fullName evidence="3">NlpC/P60 domain-containing protein</fullName>
    </recommendedName>
</protein>
<gene>
    <name evidence="1" type="ORF">BXT86_04870</name>
</gene>
<organism evidence="1 2">
    <name type="scientific">candidate division WOR-3 bacterium 4484_100</name>
    <dbReference type="NCBI Taxonomy" id="1936077"/>
    <lineage>
        <taxon>Bacteria</taxon>
        <taxon>Bacteria division WOR-3</taxon>
    </lineage>
</organism>